<feature type="region of interest" description="Disordered" evidence="1">
    <location>
        <begin position="379"/>
        <end position="409"/>
    </location>
</feature>
<reference evidence="2" key="1">
    <citation type="submission" date="2020-12" db="EMBL/GenBank/DDBJ databases">
        <title>Metabolic potential, ecology and presence of endohyphal bacteria is reflected in genomic diversity of Mucoromycotina.</title>
        <authorList>
            <person name="Muszewska A."/>
            <person name="Okrasinska A."/>
            <person name="Steczkiewicz K."/>
            <person name="Drgas O."/>
            <person name="Orlowska M."/>
            <person name="Perlinska-Lenart U."/>
            <person name="Aleksandrzak-Piekarczyk T."/>
            <person name="Szatraj K."/>
            <person name="Zielenkiewicz U."/>
            <person name="Pilsyk S."/>
            <person name="Malc E."/>
            <person name="Mieczkowski P."/>
            <person name="Kruszewska J.S."/>
            <person name="Biernat P."/>
            <person name="Pawlowska J."/>
        </authorList>
    </citation>
    <scope>NUCLEOTIDE SEQUENCE</scope>
    <source>
        <strain evidence="2">WA0000017839</strain>
    </source>
</reference>
<dbReference type="Proteomes" id="UP000603453">
    <property type="component" value="Unassembled WGS sequence"/>
</dbReference>
<protein>
    <recommendedName>
        <fullName evidence="4">CCHC-type domain-containing protein</fullName>
    </recommendedName>
</protein>
<keyword evidence="3" id="KW-1185">Reference proteome</keyword>
<feature type="region of interest" description="Disordered" evidence="1">
    <location>
        <begin position="1"/>
        <end position="23"/>
    </location>
</feature>
<accession>A0A8H7UPA3</accession>
<name>A0A8H7UPA3_9FUNG</name>
<comment type="caution">
    <text evidence="2">The sequence shown here is derived from an EMBL/GenBank/DDBJ whole genome shotgun (WGS) entry which is preliminary data.</text>
</comment>
<dbReference type="AlphaFoldDB" id="A0A8H7UPA3"/>
<proteinExistence type="predicted"/>
<dbReference type="EMBL" id="JAEPRD010000638">
    <property type="protein sequence ID" value="KAG2190520.1"/>
    <property type="molecule type" value="Genomic_DNA"/>
</dbReference>
<feature type="compositionally biased region" description="Polar residues" evidence="1">
    <location>
        <begin position="379"/>
        <end position="392"/>
    </location>
</feature>
<evidence type="ECO:0008006" key="4">
    <source>
        <dbReference type="Google" id="ProtNLM"/>
    </source>
</evidence>
<sequence length="448" mass="50227">MALPDNNQNPNLDSGPSRPPRPLWSRIAATTKTSLIFNEDSNTVNEDGLTIIKSLLFRVGRTEGSIMFDVTSRPESQRDFFKIIAIQFPTRWGVAFHMEGNRKIIEVQLLEAEKRQHALEHGMLFPQDNVCILPTPALDDDAKIIRLNLSHLPFCHEEEILIGLRKSLNIFGRIVDVGVSLEKEFGTYVGQGYAVIDTYQSAEADIPYALLTHNVPWWNSPSRGFRATWHDMPPFCTYCHDATGTHIARDCPKTRHHKRAKIVPVKAQPKCWECDSTEHLRHACLLKKPRRTPTSPTFSDYITPDAEPTSRDLMDITEPVVLDSDDEDMDMNAIPERKDSLSDSQLEARLFDVLDNTYQSTSTPTEIVASGDCTNSSPNNGVSSMEGQSNCAPRTPSLRPRNTSTSDIFTTSTETGTITSEANSCKKMKIMLTKNPDGTYRSTKLTPQ</sequence>
<feature type="compositionally biased region" description="Polar residues" evidence="1">
    <location>
        <begin position="1"/>
        <end position="14"/>
    </location>
</feature>
<dbReference type="OrthoDB" id="2286115at2759"/>
<organism evidence="2 3">
    <name type="scientific">Mucor saturninus</name>
    <dbReference type="NCBI Taxonomy" id="64648"/>
    <lineage>
        <taxon>Eukaryota</taxon>
        <taxon>Fungi</taxon>
        <taxon>Fungi incertae sedis</taxon>
        <taxon>Mucoromycota</taxon>
        <taxon>Mucoromycotina</taxon>
        <taxon>Mucoromycetes</taxon>
        <taxon>Mucorales</taxon>
        <taxon>Mucorineae</taxon>
        <taxon>Mucoraceae</taxon>
        <taxon>Mucor</taxon>
    </lineage>
</organism>
<gene>
    <name evidence="2" type="ORF">INT47_004145</name>
</gene>
<evidence type="ECO:0000313" key="3">
    <source>
        <dbReference type="Proteomes" id="UP000603453"/>
    </source>
</evidence>
<evidence type="ECO:0000256" key="1">
    <source>
        <dbReference type="SAM" id="MobiDB-lite"/>
    </source>
</evidence>
<evidence type="ECO:0000313" key="2">
    <source>
        <dbReference type="EMBL" id="KAG2190520.1"/>
    </source>
</evidence>